<organism evidence="2 3">
    <name type="scientific">Metschnikowia pulcherrima</name>
    <dbReference type="NCBI Taxonomy" id="27326"/>
    <lineage>
        <taxon>Eukaryota</taxon>
        <taxon>Fungi</taxon>
        <taxon>Dikarya</taxon>
        <taxon>Ascomycota</taxon>
        <taxon>Saccharomycotina</taxon>
        <taxon>Pichiomycetes</taxon>
        <taxon>Metschnikowiaceae</taxon>
        <taxon>Metschnikowia</taxon>
    </lineage>
</organism>
<dbReference type="Proteomes" id="UP000649328">
    <property type="component" value="Unassembled WGS sequence"/>
</dbReference>
<keyword evidence="1" id="KW-0732">Signal</keyword>
<sequence>MRFNSALIATTVLSAFAVAAPSNTNMGSGANVSKRETEDMLRNPAGNLKMLYGDMRKFVIKSGFNYPEFEVQMFETRRDLANIEFEVENLPEEGPLMDDVAYVSKVWEMMLFALEKMARYLDFSWPGDSQIFQVLDSYVTAMTLFNVHGELDTDIRGVGANVGKLEETVRKAIDDFNKVSSEVTPGVRALFQHISKDALYFIELMGPVLN</sequence>
<gene>
    <name evidence="2" type="ORF">HF325_005635</name>
</gene>
<feature type="signal peptide" evidence="1">
    <location>
        <begin position="1"/>
        <end position="19"/>
    </location>
</feature>
<evidence type="ECO:0000256" key="1">
    <source>
        <dbReference type="SAM" id="SignalP"/>
    </source>
</evidence>
<reference evidence="2" key="1">
    <citation type="submission" date="2020-10" db="EMBL/GenBank/DDBJ databases">
        <title>The Whole-Genome Sequence of Metschnikowia persimmonesis, a Novel Endophytic Yeast Species Isolated from Medicinal Plant Diospyros kaki Thumb.</title>
        <authorList>
            <person name="Rahmat E."/>
            <person name="Kang Y."/>
        </authorList>
    </citation>
    <scope>NUCLEOTIDE SEQUENCE</scope>
    <source>
        <strain evidence="2">KIOM G15050</strain>
    </source>
</reference>
<protein>
    <submittedName>
        <fullName evidence="2">Uncharacterized protein</fullName>
    </submittedName>
</protein>
<proteinExistence type="predicted"/>
<comment type="caution">
    <text evidence="2">The sequence shown here is derived from an EMBL/GenBank/DDBJ whole genome shotgun (WGS) entry which is preliminary data.</text>
</comment>
<evidence type="ECO:0000313" key="2">
    <source>
        <dbReference type="EMBL" id="KAF7999786.1"/>
    </source>
</evidence>
<dbReference type="OrthoDB" id="10279810at2759"/>
<feature type="chain" id="PRO_5034889576" evidence="1">
    <location>
        <begin position="20"/>
        <end position="210"/>
    </location>
</feature>
<keyword evidence="3" id="KW-1185">Reference proteome</keyword>
<dbReference type="EMBL" id="JACBPP010000008">
    <property type="protein sequence ID" value="KAF7999786.1"/>
    <property type="molecule type" value="Genomic_DNA"/>
</dbReference>
<dbReference type="AlphaFoldDB" id="A0A8H7L7Q6"/>
<evidence type="ECO:0000313" key="3">
    <source>
        <dbReference type="Proteomes" id="UP000649328"/>
    </source>
</evidence>
<accession>A0A8H7L7Q6</accession>
<name>A0A8H7L7Q6_9ASCO</name>